<accession>A0ABW3NTI9</accession>
<name>A0ABW3NTI9_9SPHN</name>
<evidence type="ECO:0008006" key="4">
    <source>
        <dbReference type="Google" id="ProtNLM"/>
    </source>
</evidence>
<dbReference type="EMBL" id="JBHTLS010000009">
    <property type="protein sequence ID" value="MFD1103741.1"/>
    <property type="molecule type" value="Genomic_DNA"/>
</dbReference>
<feature type="compositionally biased region" description="Low complexity" evidence="1">
    <location>
        <begin position="91"/>
        <end position="102"/>
    </location>
</feature>
<evidence type="ECO:0000313" key="2">
    <source>
        <dbReference type="EMBL" id="MFD1103741.1"/>
    </source>
</evidence>
<evidence type="ECO:0000313" key="3">
    <source>
        <dbReference type="Proteomes" id="UP001597203"/>
    </source>
</evidence>
<proteinExistence type="predicted"/>
<feature type="region of interest" description="Disordered" evidence="1">
    <location>
        <begin position="83"/>
        <end position="102"/>
    </location>
</feature>
<reference evidence="3" key="1">
    <citation type="journal article" date="2019" name="Int. J. Syst. Evol. Microbiol.">
        <title>The Global Catalogue of Microorganisms (GCM) 10K type strain sequencing project: providing services to taxonomists for standard genome sequencing and annotation.</title>
        <authorList>
            <consortium name="The Broad Institute Genomics Platform"/>
            <consortium name="The Broad Institute Genome Sequencing Center for Infectious Disease"/>
            <person name="Wu L."/>
            <person name="Ma J."/>
        </authorList>
    </citation>
    <scope>NUCLEOTIDE SEQUENCE [LARGE SCALE GENOMIC DNA]</scope>
    <source>
        <strain evidence="3">CCUG 54329</strain>
    </source>
</reference>
<gene>
    <name evidence="2" type="ORF">ACFQ24_02255</name>
</gene>
<dbReference type="RefSeq" id="WP_380908786.1">
    <property type="nucleotide sequence ID" value="NZ_JBHTLS010000009.1"/>
</dbReference>
<dbReference type="Proteomes" id="UP001597203">
    <property type="component" value="Unassembled WGS sequence"/>
</dbReference>
<comment type="caution">
    <text evidence="2">The sequence shown here is derived from an EMBL/GenBank/DDBJ whole genome shotgun (WGS) entry which is preliminary data.</text>
</comment>
<sequence length="102" mass="10805">MFGKIKRSRRLIAQIQAALDDGVEAGLFPAGWLVTDRCLALMAGEAGLNGSTLLGLPILRGEPDGRQPYALISVGDPRLTNRARTRAVPHSTPLSLSSPLTA</sequence>
<organism evidence="2 3">
    <name type="scientific">Sphingobium olei</name>
    <dbReference type="NCBI Taxonomy" id="420955"/>
    <lineage>
        <taxon>Bacteria</taxon>
        <taxon>Pseudomonadati</taxon>
        <taxon>Pseudomonadota</taxon>
        <taxon>Alphaproteobacteria</taxon>
        <taxon>Sphingomonadales</taxon>
        <taxon>Sphingomonadaceae</taxon>
        <taxon>Sphingobium</taxon>
    </lineage>
</organism>
<keyword evidence="3" id="KW-1185">Reference proteome</keyword>
<evidence type="ECO:0000256" key="1">
    <source>
        <dbReference type="SAM" id="MobiDB-lite"/>
    </source>
</evidence>
<protein>
    <recommendedName>
        <fullName evidence="4">IclR-ED domain-containing protein</fullName>
    </recommendedName>
</protein>